<dbReference type="CDD" id="cd00331">
    <property type="entry name" value="IGPS"/>
    <property type="match status" value="1"/>
</dbReference>
<feature type="domain" description="Indole-3-glycerol phosphate synthase" evidence="10">
    <location>
        <begin position="4"/>
        <end position="255"/>
    </location>
</feature>
<accession>A0A939BNA7</accession>
<dbReference type="SUPFAM" id="SSF51366">
    <property type="entry name" value="Ribulose-phoshate binding barrel"/>
    <property type="match status" value="1"/>
</dbReference>
<dbReference type="HAMAP" id="MF_00134_B">
    <property type="entry name" value="IGPS_B"/>
    <property type="match status" value="1"/>
</dbReference>
<proteinExistence type="inferred from homology"/>
<keyword evidence="12" id="KW-1185">Reference proteome</keyword>
<evidence type="ECO:0000256" key="8">
    <source>
        <dbReference type="ARBA" id="ARBA00023239"/>
    </source>
</evidence>
<evidence type="ECO:0000256" key="5">
    <source>
        <dbReference type="ARBA" id="ARBA00022793"/>
    </source>
</evidence>
<dbReference type="InterPro" id="IPR013798">
    <property type="entry name" value="Indole-3-glycerol_P_synth_dom"/>
</dbReference>
<dbReference type="GO" id="GO:0000162">
    <property type="term" value="P:L-tryptophan biosynthetic process"/>
    <property type="evidence" value="ECO:0007669"/>
    <property type="project" value="UniProtKB-UniRule"/>
</dbReference>
<organism evidence="11 12">
    <name type="scientific">Brevibacillus fulvus</name>
    <dbReference type="NCBI Taxonomy" id="1125967"/>
    <lineage>
        <taxon>Bacteria</taxon>
        <taxon>Bacillati</taxon>
        <taxon>Bacillota</taxon>
        <taxon>Bacilli</taxon>
        <taxon>Bacillales</taxon>
        <taxon>Paenibacillaceae</taxon>
        <taxon>Brevibacillus</taxon>
    </lineage>
</organism>
<dbReference type="InterPro" id="IPR001468">
    <property type="entry name" value="Indole-3-GlycerolPSynthase_CS"/>
</dbReference>
<evidence type="ECO:0000256" key="1">
    <source>
        <dbReference type="ARBA" id="ARBA00001633"/>
    </source>
</evidence>
<dbReference type="InterPro" id="IPR013785">
    <property type="entry name" value="Aldolase_TIM"/>
</dbReference>
<comment type="similarity">
    <text evidence="3 9">Belongs to the TrpC family.</text>
</comment>
<reference evidence="11" key="1">
    <citation type="submission" date="2021-01" db="EMBL/GenBank/DDBJ databases">
        <title>Genomic Encyclopedia of Type Strains, Phase IV (KMG-IV): sequencing the most valuable type-strain genomes for metagenomic binning, comparative biology and taxonomic classification.</title>
        <authorList>
            <person name="Goeker M."/>
        </authorList>
    </citation>
    <scope>NUCLEOTIDE SEQUENCE</scope>
    <source>
        <strain evidence="11">DSM 25523</strain>
    </source>
</reference>
<evidence type="ECO:0000256" key="7">
    <source>
        <dbReference type="ARBA" id="ARBA00023141"/>
    </source>
</evidence>
<dbReference type="EC" id="4.1.1.48" evidence="9"/>
<evidence type="ECO:0000259" key="10">
    <source>
        <dbReference type="Pfam" id="PF00218"/>
    </source>
</evidence>
<dbReference type="Pfam" id="PF00218">
    <property type="entry name" value="IGPS"/>
    <property type="match status" value="1"/>
</dbReference>
<dbReference type="GO" id="GO:0004640">
    <property type="term" value="F:phosphoribosylanthranilate isomerase activity"/>
    <property type="evidence" value="ECO:0007669"/>
    <property type="project" value="TreeGrafter"/>
</dbReference>
<keyword evidence="7 9" id="KW-0057">Aromatic amino acid biosynthesis</keyword>
<evidence type="ECO:0000256" key="3">
    <source>
        <dbReference type="ARBA" id="ARBA00008737"/>
    </source>
</evidence>
<dbReference type="PROSITE" id="PS00614">
    <property type="entry name" value="IGPS"/>
    <property type="match status" value="1"/>
</dbReference>
<evidence type="ECO:0000256" key="9">
    <source>
        <dbReference type="HAMAP-Rule" id="MF_00134"/>
    </source>
</evidence>
<comment type="caution">
    <text evidence="11">The sequence shown here is derived from an EMBL/GenBank/DDBJ whole genome shotgun (WGS) entry which is preliminary data.</text>
</comment>
<name>A0A939BNA7_9BACL</name>
<dbReference type="EMBL" id="JAFBEB010000001">
    <property type="protein sequence ID" value="MBM7588720.1"/>
    <property type="molecule type" value="Genomic_DNA"/>
</dbReference>
<protein>
    <recommendedName>
        <fullName evidence="9">Indole-3-glycerol phosphate synthase</fullName>
        <shortName evidence="9">IGPS</shortName>
        <ecNumber evidence="9">4.1.1.48</ecNumber>
    </recommendedName>
</protein>
<evidence type="ECO:0000256" key="4">
    <source>
        <dbReference type="ARBA" id="ARBA00022605"/>
    </source>
</evidence>
<dbReference type="InterPro" id="IPR011060">
    <property type="entry name" value="RibuloseP-bd_barrel"/>
</dbReference>
<dbReference type="AlphaFoldDB" id="A0A939BNA7"/>
<dbReference type="FunFam" id="3.20.20.70:FF:000024">
    <property type="entry name" value="Indole-3-glycerol phosphate synthase"/>
    <property type="match status" value="1"/>
</dbReference>
<dbReference type="InterPro" id="IPR045186">
    <property type="entry name" value="Indole-3-glycerol_P_synth"/>
</dbReference>
<dbReference type="Gene3D" id="3.20.20.70">
    <property type="entry name" value="Aldolase class I"/>
    <property type="match status" value="1"/>
</dbReference>
<dbReference type="GO" id="GO:0004425">
    <property type="term" value="F:indole-3-glycerol-phosphate synthase activity"/>
    <property type="evidence" value="ECO:0007669"/>
    <property type="project" value="UniProtKB-UniRule"/>
</dbReference>
<dbReference type="RefSeq" id="WP_204516451.1">
    <property type="nucleotide sequence ID" value="NZ_BAABIN010000009.1"/>
</dbReference>
<keyword evidence="5 9" id="KW-0210">Decarboxylase</keyword>
<comment type="catalytic activity">
    <reaction evidence="1 9">
        <text>1-(2-carboxyphenylamino)-1-deoxy-D-ribulose 5-phosphate + H(+) = (1S,2R)-1-C-(indol-3-yl)glycerol 3-phosphate + CO2 + H2O</text>
        <dbReference type="Rhea" id="RHEA:23476"/>
        <dbReference type="ChEBI" id="CHEBI:15377"/>
        <dbReference type="ChEBI" id="CHEBI:15378"/>
        <dbReference type="ChEBI" id="CHEBI:16526"/>
        <dbReference type="ChEBI" id="CHEBI:58613"/>
        <dbReference type="ChEBI" id="CHEBI:58866"/>
        <dbReference type="EC" id="4.1.1.48"/>
    </reaction>
</comment>
<evidence type="ECO:0000256" key="6">
    <source>
        <dbReference type="ARBA" id="ARBA00022822"/>
    </source>
</evidence>
<dbReference type="PANTHER" id="PTHR22854:SF2">
    <property type="entry name" value="INDOLE-3-GLYCEROL-PHOSPHATE SYNTHASE"/>
    <property type="match status" value="1"/>
</dbReference>
<dbReference type="PANTHER" id="PTHR22854">
    <property type="entry name" value="TRYPTOPHAN BIOSYNTHESIS PROTEIN"/>
    <property type="match status" value="1"/>
</dbReference>
<dbReference type="NCBIfam" id="NF001377">
    <property type="entry name" value="PRK00278.2-4"/>
    <property type="match status" value="1"/>
</dbReference>
<gene>
    <name evidence="9" type="primary">trpC</name>
    <name evidence="11" type="ORF">JOD01_000306</name>
</gene>
<comment type="pathway">
    <text evidence="2 9">Amino-acid biosynthesis; L-tryptophan biosynthesis; L-tryptophan from chorismate: step 4/5.</text>
</comment>
<keyword evidence="6 9" id="KW-0822">Tryptophan biosynthesis</keyword>
<keyword evidence="8 9" id="KW-0456">Lyase</keyword>
<keyword evidence="4 9" id="KW-0028">Amino-acid biosynthesis</keyword>
<evidence type="ECO:0000256" key="2">
    <source>
        <dbReference type="ARBA" id="ARBA00004696"/>
    </source>
</evidence>
<sequence length="267" mass="29443">MLLKIVETKQEEVRRLKAGTTMQRLLDQARTVSAPRGFHQALANSERPVSVIAEVKKASPSKGLIRADFDPLAIAKAYVEADVEAMSVLTDEPHFQGSLRYLQAIREHVPQPLLRKDFIIDELQIAEARAYGADCILLIAAILEKEQIAHFYQAAGSLGMDVLVEVHDQDELETVFSVISPKLLGINNRNLKTFQTDLATTGELIHLIPPEITVVSESGISRRADLERLQQAGARAVLVGEHFMRQADVAQAVIDLAGSRKVRGPVQ</sequence>
<dbReference type="Proteomes" id="UP000717624">
    <property type="component" value="Unassembled WGS sequence"/>
</dbReference>
<evidence type="ECO:0000313" key="12">
    <source>
        <dbReference type="Proteomes" id="UP000717624"/>
    </source>
</evidence>
<evidence type="ECO:0000313" key="11">
    <source>
        <dbReference type="EMBL" id="MBM7588720.1"/>
    </source>
</evidence>